<evidence type="ECO:0000313" key="5">
    <source>
        <dbReference type="Proteomes" id="UP000184188"/>
    </source>
</evidence>
<dbReference type="OrthoDB" id="8119704at2759"/>
<dbReference type="PANTHER" id="PTHR46118">
    <property type="entry name" value="PROTEIN ABHD11"/>
    <property type="match status" value="1"/>
</dbReference>
<accession>A0A1L9S7V8</accession>
<gene>
    <name evidence="4" type="ORF">ASPZODRAFT_154719</name>
</gene>
<evidence type="ECO:0000259" key="3">
    <source>
        <dbReference type="Pfam" id="PF00561"/>
    </source>
</evidence>
<dbReference type="GeneID" id="34612585"/>
<dbReference type="InterPro" id="IPR029058">
    <property type="entry name" value="AB_hydrolase_fold"/>
</dbReference>
<keyword evidence="5" id="KW-1185">Reference proteome</keyword>
<reference evidence="5" key="1">
    <citation type="journal article" date="2017" name="Genome Biol.">
        <title>Comparative genomics reveals high biological diversity and specific adaptations in the industrially and medically important fungal genus Aspergillus.</title>
        <authorList>
            <person name="de Vries R.P."/>
            <person name="Riley R."/>
            <person name="Wiebenga A."/>
            <person name="Aguilar-Osorio G."/>
            <person name="Amillis S."/>
            <person name="Uchima C.A."/>
            <person name="Anderluh G."/>
            <person name="Asadollahi M."/>
            <person name="Askin M."/>
            <person name="Barry K."/>
            <person name="Battaglia E."/>
            <person name="Bayram O."/>
            <person name="Benocci T."/>
            <person name="Braus-Stromeyer S.A."/>
            <person name="Caldana C."/>
            <person name="Canovas D."/>
            <person name="Cerqueira G.C."/>
            <person name="Chen F."/>
            <person name="Chen W."/>
            <person name="Choi C."/>
            <person name="Clum A."/>
            <person name="Dos Santos R.A."/>
            <person name="Damasio A.R."/>
            <person name="Diallinas G."/>
            <person name="Emri T."/>
            <person name="Fekete E."/>
            <person name="Flipphi M."/>
            <person name="Freyberg S."/>
            <person name="Gallo A."/>
            <person name="Gournas C."/>
            <person name="Habgood R."/>
            <person name="Hainaut M."/>
            <person name="Harispe M.L."/>
            <person name="Henrissat B."/>
            <person name="Hilden K.S."/>
            <person name="Hope R."/>
            <person name="Hossain A."/>
            <person name="Karabika E."/>
            <person name="Karaffa L."/>
            <person name="Karanyi Z."/>
            <person name="Krasevec N."/>
            <person name="Kuo A."/>
            <person name="Kusch H."/>
            <person name="LaButti K."/>
            <person name="Lagendijk E.L."/>
            <person name="Lapidus A."/>
            <person name="Levasseur A."/>
            <person name="Lindquist E."/>
            <person name="Lipzen A."/>
            <person name="Logrieco A.F."/>
            <person name="MacCabe A."/>
            <person name="Maekelae M.R."/>
            <person name="Malavazi I."/>
            <person name="Melin P."/>
            <person name="Meyer V."/>
            <person name="Mielnichuk N."/>
            <person name="Miskei M."/>
            <person name="Molnar A.P."/>
            <person name="Mule G."/>
            <person name="Ngan C.Y."/>
            <person name="Orejas M."/>
            <person name="Orosz E."/>
            <person name="Ouedraogo J.P."/>
            <person name="Overkamp K.M."/>
            <person name="Park H.-S."/>
            <person name="Perrone G."/>
            <person name="Piumi F."/>
            <person name="Punt P.J."/>
            <person name="Ram A.F."/>
            <person name="Ramon A."/>
            <person name="Rauscher S."/>
            <person name="Record E."/>
            <person name="Riano-Pachon D.M."/>
            <person name="Robert V."/>
            <person name="Roehrig J."/>
            <person name="Ruller R."/>
            <person name="Salamov A."/>
            <person name="Salih N.S."/>
            <person name="Samson R.A."/>
            <person name="Sandor E."/>
            <person name="Sanguinetti M."/>
            <person name="Schuetze T."/>
            <person name="Sepcic K."/>
            <person name="Shelest E."/>
            <person name="Sherlock G."/>
            <person name="Sophianopoulou V."/>
            <person name="Squina F.M."/>
            <person name="Sun H."/>
            <person name="Susca A."/>
            <person name="Todd R.B."/>
            <person name="Tsang A."/>
            <person name="Unkles S.E."/>
            <person name="van de Wiele N."/>
            <person name="van Rossen-Uffink D."/>
            <person name="Oliveira J.V."/>
            <person name="Vesth T.C."/>
            <person name="Visser J."/>
            <person name="Yu J.-H."/>
            <person name="Zhou M."/>
            <person name="Andersen M.R."/>
            <person name="Archer D.B."/>
            <person name="Baker S.E."/>
            <person name="Benoit I."/>
            <person name="Brakhage A.A."/>
            <person name="Braus G.H."/>
            <person name="Fischer R."/>
            <person name="Frisvad J.C."/>
            <person name="Goldman G.H."/>
            <person name="Houbraken J."/>
            <person name="Oakley B."/>
            <person name="Pocsi I."/>
            <person name="Scazzocchio C."/>
            <person name="Seiboth B."/>
            <person name="vanKuyk P.A."/>
            <person name="Wortman J."/>
            <person name="Dyer P.S."/>
            <person name="Grigoriev I.V."/>
        </authorList>
    </citation>
    <scope>NUCLEOTIDE SEQUENCE [LARGE SCALE GENOMIC DNA]</scope>
    <source>
        <strain evidence="5">CBS 506.65</strain>
    </source>
</reference>
<feature type="domain" description="AB hydrolase-1" evidence="3">
    <location>
        <begin position="45"/>
        <end position="280"/>
    </location>
</feature>
<name>A0A1L9S7V8_9EURO</name>
<dbReference type="ESTHER" id="9euro-a0a1l9s7v8">
    <property type="family name" value="ABHD11-Acetyl_transferase"/>
</dbReference>
<sequence length="295" mass="32959">MVLSAPIRVAFRRVSGMRAFSTSRAVADNLSFQVFGPENEQAMRKPIVFLHGLFGSKQNNRSISRVLARDLKCQIYTVDLRNHGHSFHSTEHNYTAMAEDVEEFIDQQKLGQCVLIGHSMGAKAAMTVALRSPSLVSALIPVDNAPVSAPLKGDFGAYIRGMEHIEAERVMSQSSADKILQDYEESLPIRQFILTNLVRDEDGTMKFRIPVSVLGEALSEMSDFPYRDPSSVTYNGPTLFVRGTKSRYVGEETVPAIRRFFPRAQIVDVEAGHWLISENPESFRQAVVKFLTESS</sequence>
<dbReference type="GO" id="GO:0005739">
    <property type="term" value="C:mitochondrion"/>
    <property type="evidence" value="ECO:0007669"/>
    <property type="project" value="TreeGrafter"/>
</dbReference>
<dbReference type="RefSeq" id="XP_022577766.1">
    <property type="nucleotide sequence ID" value="XM_022726121.1"/>
</dbReference>
<dbReference type="Gene3D" id="3.40.50.1820">
    <property type="entry name" value="alpha/beta hydrolase"/>
    <property type="match status" value="1"/>
</dbReference>
<organism evidence="4 5">
    <name type="scientific">Penicilliopsis zonata CBS 506.65</name>
    <dbReference type="NCBI Taxonomy" id="1073090"/>
    <lineage>
        <taxon>Eukaryota</taxon>
        <taxon>Fungi</taxon>
        <taxon>Dikarya</taxon>
        <taxon>Ascomycota</taxon>
        <taxon>Pezizomycotina</taxon>
        <taxon>Eurotiomycetes</taxon>
        <taxon>Eurotiomycetidae</taxon>
        <taxon>Eurotiales</taxon>
        <taxon>Aspergillaceae</taxon>
        <taxon>Penicilliopsis</taxon>
    </lineage>
</organism>
<protein>
    <recommendedName>
        <fullName evidence="3">AB hydrolase-1 domain-containing protein</fullName>
    </recommendedName>
</protein>
<dbReference type="EMBL" id="KV878353">
    <property type="protein sequence ID" value="OJJ43256.1"/>
    <property type="molecule type" value="Genomic_DNA"/>
</dbReference>
<evidence type="ECO:0000256" key="1">
    <source>
        <dbReference type="ARBA" id="ARBA00008645"/>
    </source>
</evidence>
<dbReference type="FunFam" id="3.40.50.1820:FF:000039">
    <property type="entry name" value="Esterase ybfF"/>
    <property type="match status" value="1"/>
</dbReference>
<dbReference type="GO" id="GO:0052689">
    <property type="term" value="F:carboxylic ester hydrolase activity"/>
    <property type="evidence" value="ECO:0007669"/>
    <property type="project" value="TreeGrafter"/>
</dbReference>
<dbReference type="STRING" id="1073090.A0A1L9S7V8"/>
<dbReference type="SUPFAM" id="SSF53474">
    <property type="entry name" value="alpha/beta-Hydrolases"/>
    <property type="match status" value="1"/>
</dbReference>
<evidence type="ECO:0000313" key="4">
    <source>
        <dbReference type="EMBL" id="OJJ43256.1"/>
    </source>
</evidence>
<keyword evidence="2" id="KW-0378">Hydrolase</keyword>
<evidence type="ECO:0000256" key="2">
    <source>
        <dbReference type="ARBA" id="ARBA00022801"/>
    </source>
</evidence>
<proteinExistence type="inferred from homology"/>
<dbReference type="InterPro" id="IPR000073">
    <property type="entry name" value="AB_hydrolase_1"/>
</dbReference>
<dbReference type="Proteomes" id="UP000184188">
    <property type="component" value="Unassembled WGS sequence"/>
</dbReference>
<dbReference type="AlphaFoldDB" id="A0A1L9S7V8"/>
<dbReference type="VEuPathDB" id="FungiDB:ASPZODRAFT_154719"/>
<comment type="similarity">
    <text evidence="1">Belongs to the AB hydrolase superfamily.</text>
</comment>
<dbReference type="Pfam" id="PF00561">
    <property type="entry name" value="Abhydrolase_1"/>
    <property type="match status" value="1"/>
</dbReference>
<dbReference type="PANTHER" id="PTHR46118:SF4">
    <property type="entry name" value="PROTEIN ABHD11"/>
    <property type="match status" value="1"/>
</dbReference>